<feature type="region of interest" description="Disordered" evidence="2">
    <location>
        <begin position="1"/>
        <end position="94"/>
    </location>
</feature>
<feature type="compositionally biased region" description="Polar residues" evidence="2">
    <location>
        <begin position="73"/>
        <end position="84"/>
    </location>
</feature>
<feature type="compositionally biased region" description="Low complexity" evidence="2">
    <location>
        <begin position="15"/>
        <end position="45"/>
    </location>
</feature>
<evidence type="ECO:0000256" key="1">
    <source>
        <dbReference type="ARBA" id="ARBA00044955"/>
    </source>
</evidence>
<keyword evidence="4" id="KW-1185">Reference proteome</keyword>
<dbReference type="InterPro" id="IPR036779">
    <property type="entry name" value="LysM_dom_sf"/>
</dbReference>
<dbReference type="InterPro" id="IPR045030">
    <property type="entry name" value="LYSM1-4"/>
</dbReference>
<proteinExistence type="inferred from homology"/>
<dbReference type="CDD" id="cd00118">
    <property type="entry name" value="LysM"/>
    <property type="match status" value="1"/>
</dbReference>
<feature type="compositionally biased region" description="Polar residues" evidence="2">
    <location>
        <begin position="150"/>
        <end position="161"/>
    </location>
</feature>
<comment type="caution">
    <text evidence="3">The sequence shown here is derived from an EMBL/GenBank/DDBJ whole genome shotgun (WGS) entry which is preliminary data.</text>
</comment>
<reference evidence="3 4" key="1">
    <citation type="submission" date="2024-01" db="EMBL/GenBank/DDBJ databases">
        <title>Complete genome of Cladobotryum mycophilum ATHUM6906.</title>
        <authorList>
            <person name="Christinaki A.C."/>
            <person name="Myridakis A.I."/>
            <person name="Kouvelis V.N."/>
        </authorList>
    </citation>
    <scope>NUCLEOTIDE SEQUENCE [LARGE SCALE GENOMIC DNA]</scope>
    <source>
        <strain evidence="3 4">ATHUM6906</strain>
    </source>
</reference>
<evidence type="ECO:0000256" key="2">
    <source>
        <dbReference type="SAM" id="MobiDB-lite"/>
    </source>
</evidence>
<dbReference type="Proteomes" id="UP001338125">
    <property type="component" value="Unassembled WGS sequence"/>
</dbReference>
<feature type="region of interest" description="Disordered" evidence="2">
    <location>
        <begin position="206"/>
        <end position="225"/>
    </location>
</feature>
<evidence type="ECO:0000313" key="3">
    <source>
        <dbReference type="EMBL" id="KAK5998182.1"/>
    </source>
</evidence>
<dbReference type="EMBL" id="JAVFKD010000001">
    <property type="protein sequence ID" value="KAK5998182.1"/>
    <property type="molecule type" value="Genomic_DNA"/>
</dbReference>
<feature type="compositionally biased region" description="Polar residues" evidence="2">
    <location>
        <begin position="409"/>
        <end position="430"/>
    </location>
</feature>
<name>A0ABR0T1D1_9HYPO</name>
<feature type="region of interest" description="Disordered" evidence="2">
    <location>
        <begin position="126"/>
        <end position="184"/>
    </location>
</feature>
<feature type="compositionally biased region" description="Polar residues" evidence="2">
    <location>
        <begin position="381"/>
        <end position="391"/>
    </location>
</feature>
<evidence type="ECO:0000313" key="4">
    <source>
        <dbReference type="Proteomes" id="UP001338125"/>
    </source>
</evidence>
<accession>A0ABR0T1D1</accession>
<dbReference type="Gene3D" id="3.10.350.10">
    <property type="entry name" value="LysM domain"/>
    <property type="match status" value="1"/>
</dbReference>
<evidence type="ECO:0008006" key="5">
    <source>
        <dbReference type="Google" id="ProtNLM"/>
    </source>
</evidence>
<comment type="similarity">
    <text evidence="1">Belongs to the secreted LysM effector family.</text>
</comment>
<organism evidence="3 4">
    <name type="scientific">Cladobotryum mycophilum</name>
    <dbReference type="NCBI Taxonomy" id="491253"/>
    <lineage>
        <taxon>Eukaryota</taxon>
        <taxon>Fungi</taxon>
        <taxon>Dikarya</taxon>
        <taxon>Ascomycota</taxon>
        <taxon>Pezizomycotina</taxon>
        <taxon>Sordariomycetes</taxon>
        <taxon>Hypocreomycetidae</taxon>
        <taxon>Hypocreales</taxon>
        <taxon>Hypocreaceae</taxon>
        <taxon>Cladobotryum</taxon>
    </lineage>
</organism>
<dbReference type="PANTHER" id="PTHR20932:SF8">
    <property type="entry name" value="LD22649P"/>
    <property type="match status" value="1"/>
</dbReference>
<sequence length="617" mass="67215">MADPKFASRQSSYLSSSTVKSASQSTGSSSVRSRNRRQASSNNNGTSQELGQPRNSDTDLLPISHRLEHRSRSQQSSRWPNVSPSRKAGTATLGQFLGDSWNQSWTSVQGFATSLLAAGEEQIGVIGRSESRNRPSNSKTGFWGRERSDSNNSTGKNQTSWGPAPPSRKPGIDDVATGSSAEREAALKAARTASVLESHEGVNGGLDITGKYKRRNSDEISPESSQSEEYLVYIHTVQPTDTYAGLILRYKCREDAFRKANGLWSRDSIQIRKWLVFPVDACDIRGRPCDAPLENNTPATMDLLVTNPPFAYESLRQAKSSHDDPFYQPDEASGKKEEEKDMPWTHFRWVQIDSFPEPVEIGRVSRQAMGYFPPRRKKSVRTTSSLSTPRQSFDIASPAPGASERPVSRRQSSLSNQPRFLGSPASTRSRAGSDAVDTKPAWMRRPGGVGSMGRNVRAPGPDRDYLNTWTKKHLPGLNIDELPSMSVMGSETARLGFTHDSSGIVESPFEDGRDAVPDTRQGNGLDKAAAAVENWLRGALSKNPTTPLIGSIRGRPVGQGGAGGDLIELSNTPGDDGRSSYILPNTDGGGVFLADSTQRAKPTSVGLRSRKDDQNLF</sequence>
<gene>
    <name evidence="3" type="ORF">PT974_00554</name>
</gene>
<protein>
    <recommendedName>
        <fullName evidence="5">LysM domain-containing protein</fullName>
    </recommendedName>
</protein>
<dbReference type="PANTHER" id="PTHR20932">
    <property type="entry name" value="LYSM AND PUTATIVE PEPTIDOGLYCAN-BINDING DOMAIN-CONTAINING PROTEIN"/>
    <property type="match status" value="1"/>
</dbReference>
<feature type="compositionally biased region" description="Polar residues" evidence="2">
    <location>
        <begin position="46"/>
        <end position="55"/>
    </location>
</feature>
<feature type="region of interest" description="Disordered" evidence="2">
    <location>
        <begin position="501"/>
        <end position="522"/>
    </location>
</feature>
<feature type="region of interest" description="Disordered" evidence="2">
    <location>
        <begin position="550"/>
        <end position="617"/>
    </location>
</feature>
<dbReference type="InterPro" id="IPR018392">
    <property type="entry name" value="LysM"/>
</dbReference>
<feature type="region of interest" description="Disordered" evidence="2">
    <location>
        <begin position="370"/>
        <end position="459"/>
    </location>
</feature>
<feature type="region of interest" description="Disordered" evidence="2">
    <location>
        <begin position="318"/>
        <end position="340"/>
    </location>
</feature>